<name>A0A0C9XKL2_9AGAM</name>
<evidence type="ECO:0000313" key="3">
    <source>
        <dbReference type="Proteomes" id="UP000054018"/>
    </source>
</evidence>
<dbReference type="HOGENOM" id="CLU_2050556_0_0_1"/>
<dbReference type="Proteomes" id="UP000054018">
    <property type="component" value="Unassembled WGS sequence"/>
</dbReference>
<organism evidence="2 3">
    <name type="scientific">Pisolithus microcarpus 441</name>
    <dbReference type="NCBI Taxonomy" id="765257"/>
    <lineage>
        <taxon>Eukaryota</taxon>
        <taxon>Fungi</taxon>
        <taxon>Dikarya</taxon>
        <taxon>Basidiomycota</taxon>
        <taxon>Agaricomycotina</taxon>
        <taxon>Agaricomycetes</taxon>
        <taxon>Agaricomycetidae</taxon>
        <taxon>Boletales</taxon>
        <taxon>Sclerodermatineae</taxon>
        <taxon>Pisolithaceae</taxon>
        <taxon>Pisolithus</taxon>
    </lineage>
</organism>
<proteinExistence type="predicted"/>
<accession>A0A0C9XKL2</accession>
<feature type="region of interest" description="Disordered" evidence="1">
    <location>
        <begin position="27"/>
        <end position="91"/>
    </location>
</feature>
<keyword evidence="3" id="KW-1185">Reference proteome</keyword>
<dbReference type="EMBL" id="KN834041">
    <property type="protein sequence ID" value="KIK12865.1"/>
    <property type="molecule type" value="Genomic_DNA"/>
</dbReference>
<gene>
    <name evidence="2" type="ORF">PISMIDRAFT_18427</name>
</gene>
<reference evidence="2 3" key="1">
    <citation type="submission" date="2014-04" db="EMBL/GenBank/DDBJ databases">
        <authorList>
            <consortium name="DOE Joint Genome Institute"/>
            <person name="Kuo A."/>
            <person name="Kohler A."/>
            <person name="Costa M.D."/>
            <person name="Nagy L.G."/>
            <person name="Floudas D."/>
            <person name="Copeland A."/>
            <person name="Barry K.W."/>
            <person name="Cichocki N."/>
            <person name="Veneault-Fourrey C."/>
            <person name="LaButti K."/>
            <person name="Lindquist E.A."/>
            <person name="Lipzen A."/>
            <person name="Lundell T."/>
            <person name="Morin E."/>
            <person name="Murat C."/>
            <person name="Sun H."/>
            <person name="Tunlid A."/>
            <person name="Henrissat B."/>
            <person name="Grigoriev I.V."/>
            <person name="Hibbett D.S."/>
            <person name="Martin F."/>
            <person name="Nordberg H.P."/>
            <person name="Cantor M.N."/>
            <person name="Hua S.X."/>
        </authorList>
    </citation>
    <scope>NUCLEOTIDE SEQUENCE [LARGE SCALE GENOMIC DNA]</scope>
    <source>
        <strain evidence="2 3">441</strain>
    </source>
</reference>
<evidence type="ECO:0000256" key="1">
    <source>
        <dbReference type="SAM" id="MobiDB-lite"/>
    </source>
</evidence>
<protein>
    <submittedName>
        <fullName evidence="2">Uncharacterized protein</fullName>
    </submittedName>
</protein>
<evidence type="ECO:0000313" key="2">
    <source>
        <dbReference type="EMBL" id="KIK12865.1"/>
    </source>
</evidence>
<reference evidence="3" key="2">
    <citation type="submission" date="2015-01" db="EMBL/GenBank/DDBJ databases">
        <title>Evolutionary Origins and Diversification of the Mycorrhizal Mutualists.</title>
        <authorList>
            <consortium name="DOE Joint Genome Institute"/>
            <consortium name="Mycorrhizal Genomics Consortium"/>
            <person name="Kohler A."/>
            <person name="Kuo A."/>
            <person name="Nagy L.G."/>
            <person name="Floudas D."/>
            <person name="Copeland A."/>
            <person name="Barry K.W."/>
            <person name="Cichocki N."/>
            <person name="Veneault-Fourrey C."/>
            <person name="LaButti K."/>
            <person name="Lindquist E.A."/>
            <person name="Lipzen A."/>
            <person name="Lundell T."/>
            <person name="Morin E."/>
            <person name="Murat C."/>
            <person name="Riley R."/>
            <person name="Ohm R."/>
            <person name="Sun H."/>
            <person name="Tunlid A."/>
            <person name="Henrissat B."/>
            <person name="Grigoriev I.V."/>
            <person name="Hibbett D.S."/>
            <person name="Martin F."/>
        </authorList>
    </citation>
    <scope>NUCLEOTIDE SEQUENCE [LARGE SCALE GENOMIC DNA]</scope>
    <source>
        <strain evidence="3">441</strain>
    </source>
</reference>
<dbReference type="AlphaFoldDB" id="A0A0C9XKL2"/>
<sequence length="120" mass="12674">MTIKAHRTSVGGDKRLCQPAAKALRASTSASDTLKVARHAPLPPPSQFYPRQLFPHSLSSHPSCPPRMESTGVPGDSGDDDDPPQGTAASLHRRLSSCCILTASTNNAETLGTSRRVDVA</sequence>